<accession>A0AAN6YR90</accession>
<evidence type="ECO:0000256" key="2">
    <source>
        <dbReference type="ARBA" id="ARBA00023002"/>
    </source>
</evidence>
<protein>
    <recommendedName>
        <fullName evidence="6">Dehydrogenase</fullName>
    </recommendedName>
</protein>
<organism evidence="4 5">
    <name type="scientific">Podospora fimiseda</name>
    <dbReference type="NCBI Taxonomy" id="252190"/>
    <lineage>
        <taxon>Eukaryota</taxon>
        <taxon>Fungi</taxon>
        <taxon>Dikarya</taxon>
        <taxon>Ascomycota</taxon>
        <taxon>Pezizomycotina</taxon>
        <taxon>Sordariomycetes</taxon>
        <taxon>Sordariomycetidae</taxon>
        <taxon>Sordariales</taxon>
        <taxon>Podosporaceae</taxon>
        <taxon>Podospora</taxon>
    </lineage>
</organism>
<keyword evidence="2" id="KW-0560">Oxidoreductase</keyword>
<evidence type="ECO:0000256" key="3">
    <source>
        <dbReference type="SAM" id="SignalP"/>
    </source>
</evidence>
<dbReference type="EMBL" id="MU865471">
    <property type="protein sequence ID" value="KAK4222455.1"/>
    <property type="molecule type" value="Genomic_DNA"/>
</dbReference>
<dbReference type="AlphaFoldDB" id="A0AAN6YR90"/>
<reference evidence="4" key="2">
    <citation type="submission" date="2023-05" db="EMBL/GenBank/DDBJ databases">
        <authorList>
            <consortium name="Lawrence Berkeley National Laboratory"/>
            <person name="Steindorff A."/>
            <person name="Hensen N."/>
            <person name="Bonometti L."/>
            <person name="Westerberg I."/>
            <person name="Brannstrom I.O."/>
            <person name="Guillou S."/>
            <person name="Cros-Aarteil S."/>
            <person name="Calhoun S."/>
            <person name="Haridas S."/>
            <person name="Kuo A."/>
            <person name="Mondo S."/>
            <person name="Pangilinan J."/>
            <person name="Riley R."/>
            <person name="Labutti K."/>
            <person name="Andreopoulos B."/>
            <person name="Lipzen A."/>
            <person name="Chen C."/>
            <person name="Yanf M."/>
            <person name="Daum C."/>
            <person name="Ng V."/>
            <person name="Clum A."/>
            <person name="Ohm R."/>
            <person name="Martin F."/>
            <person name="Silar P."/>
            <person name="Natvig D."/>
            <person name="Lalanne C."/>
            <person name="Gautier V."/>
            <person name="Ament-Velasquez S.L."/>
            <person name="Kruys A."/>
            <person name="Hutchinson M.I."/>
            <person name="Powell A.J."/>
            <person name="Barry K."/>
            <person name="Miller A.N."/>
            <person name="Grigoriev I.V."/>
            <person name="Debuchy R."/>
            <person name="Gladieux P."/>
            <person name="Thoren M.H."/>
            <person name="Johannesson H."/>
        </authorList>
    </citation>
    <scope>NUCLEOTIDE SEQUENCE</scope>
    <source>
        <strain evidence="4">CBS 990.96</strain>
    </source>
</reference>
<dbReference type="CDD" id="cd05233">
    <property type="entry name" value="SDR_c"/>
    <property type="match status" value="1"/>
</dbReference>
<sequence>MAMWQHIITANLTAPVAFASAVLPSMLDRRTGTIISIGNRNATLDIPFMSAYSVAKPGLLKFHQKLEREIGGRGVFNYYLQPGNVATDILARAGTVDQFNLEYNEKLRDCKELIAKVPKIKAEVVGMCTEQTLQVED</sequence>
<comment type="similarity">
    <text evidence="1">Belongs to the short-chain dehydrogenases/reductases (SDR) family.</text>
</comment>
<dbReference type="InterPro" id="IPR036291">
    <property type="entry name" value="NAD(P)-bd_dom_sf"/>
</dbReference>
<dbReference type="SUPFAM" id="SSF51735">
    <property type="entry name" value="NAD(P)-binding Rossmann-fold domains"/>
    <property type="match status" value="1"/>
</dbReference>
<dbReference type="GO" id="GO:0016020">
    <property type="term" value="C:membrane"/>
    <property type="evidence" value="ECO:0007669"/>
    <property type="project" value="TreeGrafter"/>
</dbReference>
<keyword evidence="5" id="KW-1185">Reference proteome</keyword>
<evidence type="ECO:0000256" key="1">
    <source>
        <dbReference type="ARBA" id="ARBA00006484"/>
    </source>
</evidence>
<dbReference type="Pfam" id="PF00106">
    <property type="entry name" value="adh_short"/>
    <property type="match status" value="1"/>
</dbReference>
<dbReference type="Proteomes" id="UP001301958">
    <property type="component" value="Unassembled WGS sequence"/>
</dbReference>
<keyword evidence="3" id="KW-0732">Signal</keyword>
<dbReference type="PANTHER" id="PTHR44196:SF1">
    <property type="entry name" value="DEHYDROGENASE_REDUCTASE SDR FAMILY MEMBER 7B"/>
    <property type="match status" value="1"/>
</dbReference>
<dbReference type="Gene3D" id="3.40.50.720">
    <property type="entry name" value="NAD(P)-binding Rossmann-like Domain"/>
    <property type="match status" value="1"/>
</dbReference>
<name>A0AAN6YR90_9PEZI</name>
<evidence type="ECO:0008006" key="6">
    <source>
        <dbReference type="Google" id="ProtNLM"/>
    </source>
</evidence>
<dbReference type="PANTHER" id="PTHR44196">
    <property type="entry name" value="DEHYDROGENASE/REDUCTASE SDR FAMILY MEMBER 7B"/>
    <property type="match status" value="1"/>
</dbReference>
<evidence type="ECO:0000313" key="4">
    <source>
        <dbReference type="EMBL" id="KAK4222455.1"/>
    </source>
</evidence>
<reference evidence="4" key="1">
    <citation type="journal article" date="2023" name="Mol. Phylogenet. Evol.">
        <title>Genome-scale phylogeny and comparative genomics of the fungal order Sordariales.</title>
        <authorList>
            <person name="Hensen N."/>
            <person name="Bonometti L."/>
            <person name="Westerberg I."/>
            <person name="Brannstrom I.O."/>
            <person name="Guillou S."/>
            <person name="Cros-Aarteil S."/>
            <person name="Calhoun S."/>
            <person name="Haridas S."/>
            <person name="Kuo A."/>
            <person name="Mondo S."/>
            <person name="Pangilinan J."/>
            <person name="Riley R."/>
            <person name="LaButti K."/>
            <person name="Andreopoulos B."/>
            <person name="Lipzen A."/>
            <person name="Chen C."/>
            <person name="Yan M."/>
            <person name="Daum C."/>
            <person name="Ng V."/>
            <person name="Clum A."/>
            <person name="Steindorff A."/>
            <person name="Ohm R.A."/>
            <person name="Martin F."/>
            <person name="Silar P."/>
            <person name="Natvig D.O."/>
            <person name="Lalanne C."/>
            <person name="Gautier V."/>
            <person name="Ament-Velasquez S.L."/>
            <person name="Kruys A."/>
            <person name="Hutchinson M.I."/>
            <person name="Powell A.J."/>
            <person name="Barry K."/>
            <person name="Miller A.N."/>
            <person name="Grigoriev I.V."/>
            <person name="Debuchy R."/>
            <person name="Gladieux P."/>
            <person name="Hiltunen Thoren M."/>
            <person name="Johannesson H."/>
        </authorList>
    </citation>
    <scope>NUCLEOTIDE SEQUENCE</scope>
    <source>
        <strain evidence="4">CBS 990.96</strain>
    </source>
</reference>
<gene>
    <name evidence="4" type="ORF">QBC38DRAFT_549240</name>
</gene>
<comment type="caution">
    <text evidence="4">The sequence shown here is derived from an EMBL/GenBank/DDBJ whole genome shotgun (WGS) entry which is preliminary data.</text>
</comment>
<dbReference type="GO" id="GO:0016491">
    <property type="term" value="F:oxidoreductase activity"/>
    <property type="evidence" value="ECO:0007669"/>
    <property type="project" value="UniProtKB-KW"/>
</dbReference>
<feature type="signal peptide" evidence="3">
    <location>
        <begin position="1"/>
        <end position="19"/>
    </location>
</feature>
<feature type="chain" id="PRO_5042901386" description="Dehydrogenase" evidence="3">
    <location>
        <begin position="20"/>
        <end position="137"/>
    </location>
</feature>
<dbReference type="InterPro" id="IPR002347">
    <property type="entry name" value="SDR_fam"/>
</dbReference>
<evidence type="ECO:0000313" key="5">
    <source>
        <dbReference type="Proteomes" id="UP001301958"/>
    </source>
</evidence>
<proteinExistence type="inferred from homology"/>